<keyword evidence="1" id="KW-0472">Membrane</keyword>
<dbReference type="GO" id="GO:0004519">
    <property type="term" value="F:endonuclease activity"/>
    <property type="evidence" value="ECO:0007669"/>
    <property type="project" value="UniProtKB-KW"/>
</dbReference>
<evidence type="ECO:0000256" key="1">
    <source>
        <dbReference type="SAM" id="Phobius"/>
    </source>
</evidence>
<keyword evidence="1" id="KW-1133">Transmembrane helix</keyword>
<protein>
    <submittedName>
        <fullName evidence="3">Restriction endonuclease</fullName>
    </submittedName>
</protein>
<dbReference type="AlphaFoldDB" id="A0A832V0X3"/>
<feature type="transmembrane region" description="Helical" evidence="1">
    <location>
        <begin position="409"/>
        <end position="426"/>
    </location>
</feature>
<evidence type="ECO:0000259" key="2">
    <source>
        <dbReference type="Pfam" id="PF04471"/>
    </source>
</evidence>
<dbReference type="EMBL" id="DVAD01000016">
    <property type="protein sequence ID" value="HIJ99867.1"/>
    <property type="molecule type" value="Genomic_DNA"/>
</dbReference>
<dbReference type="GO" id="GO:0009307">
    <property type="term" value="P:DNA restriction-modification system"/>
    <property type="evidence" value="ECO:0007669"/>
    <property type="project" value="InterPro"/>
</dbReference>
<keyword evidence="1" id="KW-0812">Transmembrane</keyword>
<dbReference type="Proteomes" id="UP000604391">
    <property type="component" value="Unassembled WGS sequence"/>
</dbReference>
<sequence>MDVNTLLDFSDELLSMYGYVTRRNVGVRGGKILTAELAKETGKEGEIVPSKEEAGVLYKVDILAEKKDIERPFGRVVVRYKRGTDPADAGDVNHISAVMKAAQGYSAILLSTTGFTESAKKTADALGTVTLMGPKKLQQLLGKAMVKEQWWQNAPAFPVLWDYEKVRWKLKWFFEKMLFINFNTIWFMTKMLVYEPYWKFSYSVSDHGQIKKGTFAINAVTGELDLWRDIDPELWAEIKGSKKEAIFDQEIIYQIESLHMAPRTKIKKPKLPAGVHFDVLRPVMEKHEAKLAAMQWVSYVEDVKAEEVVITSRELIYAPWWKFFYFYRPIVKNAWEDTEFYGIKMTAVFGDIFNQWKNYHFKRDIIYYYMEKSLLRLLGRDRYVSFMRKVTYGIASMWWNYELVIKPSYIWGMLMLVTAGTMYAFITASWGMGIALGLIMILIFLGPGYAFLYLLQDYLKKYPDPAYPHPGMTKKRYDRVLKPIHDAKDAMRSLEILDEEGKLTKREKKLLHKVRGKKVRVLYKKAKRHRKKL</sequence>
<feature type="domain" description="Restriction endonuclease type IV Mrr" evidence="2">
    <location>
        <begin position="58"/>
        <end position="141"/>
    </location>
</feature>
<keyword evidence="3" id="KW-0378">Hydrolase</keyword>
<dbReference type="InterPro" id="IPR007560">
    <property type="entry name" value="Restrct_endonuc_IV_Mrr"/>
</dbReference>
<organism evidence="3 4">
    <name type="scientific">Candidatus Undinarchaeum marinum</name>
    <dbReference type="NCBI Taxonomy" id="2756141"/>
    <lineage>
        <taxon>Archaea</taxon>
        <taxon>Candidatus Undinarchaeota</taxon>
        <taxon>Candidatus Undinarchaeia</taxon>
        <taxon>Candidatus Undinarchaeales</taxon>
        <taxon>Candidatus Undinarchaeaceae</taxon>
        <taxon>Candidatus Undinarchaeum</taxon>
    </lineage>
</organism>
<proteinExistence type="predicted"/>
<keyword evidence="3" id="KW-0255">Endonuclease</keyword>
<keyword evidence="4" id="KW-1185">Reference proteome</keyword>
<dbReference type="GO" id="GO:0003677">
    <property type="term" value="F:DNA binding"/>
    <property type="evidence" value="ECO:0007669"/>
    <property type="project" value="InterPro"/>
</dbReference>
<feature type="transmembrane region" description="Helical" evidence="1">
    <location>
        <begin position="432"/>
        <end position="455"/>
    </location>
</feature>
<evidence type="ECO:0000313" key="4">
    <source>
        <dbReference type="Proteomes" id="UP000604391"/>
    </source>
</evidence>
<gene>
    <name evidence="3" type="ORF">H1011_03575</name>
</gene>
<keyword evidence="3" id="KW-0540">Nuclease</keyword>
<dbReference type="Pfam" id="PF04471">
    <property type="entry name" value="Mrr_cat"/>
    <property type="match status" value="1"/>
</dbReference>
<reference evidence="3 4" key="1">
    <citation type="journal article" name="Nat. Commun.">
        <title>Undinarchaeota illuminate DPANN phylogeny and the impact of gene transfer on archaeal evolution.</title>
        <authorList>
            <person name="Dombrowski N."/>
            <person name="Williams T.A."/>
            <person name="Sun J."/>
            <person name="Woodcroft B.J."/>
            <person name="Lee J.H."/>
            <person name="Minh B.Q."/>
            <person name="Rinke C."/>
            <person name="Spang A."/>
        </authorList>
    </citation>
    <scope>NUCLEOTIDE SEQUENCE [LARGE SCALE GENOMIC DNA]</scope>
    <source>
        <strain evidence="3">MAG_bin17</strain>
    </source>
</reference>
<evidence type="ECO:0000313" key="3">
    <source>
        <dbReference type="EMBL" id="HIJ99867.1"/>
    </source>
</evidence>
<comment type="caution">
    <text evidence="3">The sequence shown here is derived from an EMBL/GenBank/DDBJ whole genome shotgun (WGS) entry which is preliminary data.</text>
</comment>
<accession>A0A832V0X3</accession>
<name>A0A832V0X3_9ARCH</name>